<accession>A0A239IDT3</accession>
<reference evidence="1 2" key="1">
    <citation type="submission" date="2017-06" db="EMBL/GenBank/DDBJ databases">
        <authorList>
            <person name="Kim H.J."/>
            <person name="Triplett B.A."/>
        </authorList>
    </citation>
    <scope>NUCLEOTIDE SEQUENCE [LARGE SCALE GENOMIC DNA]</scope>
    <source>
        <strain evidence="1 2">DSM 18704</strain>
    </source>
</reference>
<evidence type="ECO:0000313" key="2">
    <source>
        <dbReference type="Proteomes" id="UP000198356"/>
    </source>
</evidence>
<gene>
    <name evidence="1" type="ORF">SAMN05421770_10373</name>
</gene>
<proteinExistence type="predicted"/>
<sequence>MDATPTYSPELYERTHGPYGPGDFYVEEHECIQCGVPAAMAPDLIRARPEPDGSCYFYKQPETPGEVEQAILAMKQSCVCAVCYRGSDPETLVQISDWRKDHSANVPLPVLSSFVLRMWRRLRSRRV</sequence>
<organism evidence="1 2">
    <name type="scientific">Granulicella rosea</name>
    <dbReference type="NCBI Taxonomy" id="474952"/>
    <lineage>
        <taxon>Bacteria</taxon>
        <taxon>Pseudomonadati</taxon>
        <taxon>Acidobacteriota</taxon>
        <taxon>Terriglobia</taxon>
        <taxon>Terriglobales</taxon>
        <taxon>Acidobacteriaceae</taxon>
        <taxon>Granulicella</taxon>
    </lineage>
</organism>
<evidence type="ECO:0000313" key="1">
    <source>
        <dbReference type="EMBL" id="SNS91926.1"/>
    </source>
</evidence>
<dbReference type="EMBL" id="FZOU01000003">
    <property type="protein sequence ID" value="SNS91926.1"/>
    <property type="molecule type" value="Genomic_DNA"/>
</dbReference>
<name>A0A239IDT3_9BACT</name>
<keyword evidence="2" id="KW-1185">Reference proteome</keyword>
<dbReference type="Proteomes" id="UP000198356">
    <property type="component" value="Unassembled WGS sequence"/>
</dbReference>
<protein>
    <submittedName>
        <fullName evidence="1">4Fe-4S single cluster domain of Ferredoxin I</fullName>
    </submittedName>
</protein>
<dbReference type="AlphaFoldDB" id="A0A239IDT3"/>